<reference evidence="2" key="1">
    <citation type="submission" date="2021-04" db="EMBL/GenBank/DDBJ databases">
        <authorList>
            <person name="Chebbi M.A.C M."/>
        </authorList>
    </citation>
    <scope>NUCLEOTIDE SEQUENCE</scope>
</reference>
<organism evidence="2 3">
    <name type="scientific">Cotesia congregata</name>
    <name type="common">Parasitoid wasp</name>
    <name type="synonym">Apanteles congregatus</name>
    <dbReference type="NCBI Taxonomy" id="51543"/>
    <lineage>
        <taxon>Eukaryota</taxon>
        <taxon>Metazoa</taxon>
        <taxon>Ecdysozoa</taxon>
        <taxon>Arthropoda</taxon>
        <taxon>Hexapoda</taxon>
        <taxon>Insecta</taxon>
        <taxon>Pterygota</taxon>
        <taxon>Neoptera</taxon>
        <taxon>Endopterygota</taxon>
        <taxon>Hymenoptera</taxon>
        <taxon>Apocrita</taxon>
        <taxon>Ichneumonoidea</taxon>
        <taxon>Braconidae</taxon>
        <taxon>Microgastrinae</taxon>
        <taxon>Cotesia</taxon>
    </lineage>
</organism>
<dbReference type="EMBL" id="CAJNRD030001124">
    <property type="protein sequence ID" value="CAG5109090.1"/>
    <property type="molecule type" value="Genomic_DNA"/>
</dbReference>
<dbReference type="SUPFAM" id="SSF50814">
    <property type="entry name" value="Lipocalins"/>
    <property type="match status" value="1"/>
</dbReference>
<keyword evidence="1" id="KW-0732">Signal</keyword>
<name>A0A8J2HU87_COTCN</name>
<dbReference type="OrthoDB" id="565904at2759"/>
<dbReference type="Gene3D" id="2.40.128.20">
    <property type="match status" value="1"/>
</dbReference>
<gene>
    <name evidence="2" type="ORF">HICCMSTLAB_LOCUS13726</name>
</gene>
<dbReference type="InterPro" id="IPR012674">
    <property type="entry name" value="Calycin"/>
</dbReference>
<keyword evidence="3" id="KW-1185">Reference proteome</keyword>
<proteinExistence type="predicted"/>
<feature type="chain" id="PRO_5035195781" evidence="1">
    <location>
        <begin position="17"/>
        <end position="184"/>
    </location>
</feature>
<sequence length="184" mass="20946">MLNILIFLCFVGGAFAQSSNNGPCVEIPCENIDNEKLVGRWRDVLRSKTVSDEEMKCLEVNFTLTAPGKFKIIYSARSKEDNEYYSVWGKGQIGGNFFNTTNHLPVFGLYPVGAYVVESDYNSYLVLYGCKCEASTCTSYGWFKVRKLNDTLDFNYYNEIFQNALRKKNIPHLEMEAVDTTDCP</sequence>
<evidence type="ECO:0000256" key="1">
    <source>
        <dbReference type="SAM" id="SignalP"/>
    </source>
</evidence>
<feature type="signal peptide" evidence="1">
    <location>
        <begin position="1"/>
        <end position="16"/>
    </location>
</feature>
<dbReference type="CDD" id="cd00301">
    <property type="entry name" value="lipocalin_FABP"/>
    <property type="match status" value="1"/>
</dbReference>
<protein>
    <submittedName>
        <fullName evidence="2">Similar to APOD: Apolipoprotein D (Macaca fascicularis)</fullName>
    </submittedName>
</protein>
<accession>A0A8J2HU87</accession>
<dbReference type="Proteomes" id="UP000786811">
    <property type="component" value="Unassembled WGS sequence"/>
</dbReference>
<comment type="caution">
    <text evidence="2">The sequence shown here is derived from an EMBL/GenBank/DDBJ whole genome shotgun (WGS) entry which is preliminary data.</text>
</comment>
<dbReference type="AlphaFoldDB" id="A0A8J2HU87"/>
<evidence type="ECO:0000313" key="2">
    <source>
        <dbReference type="EMBL" id="CAG5109090.1"/>
    </source>
</evidence>
<evidence type="ECO:0000313" key="3">
    <source>
        <dbReference type="Proteomes" id="UP000786811"/>
    </source>
</evidence>